<organism evidence="14 15">
    <name type="scientific">Candidatus Daviesbacteria bacterium GW2011_GWC2_40_12</name>
    <dbReference type="NCBI Taxonomy" id="1618431"/>
    <lineage>
        <taxon>Bacteria</taxon>
        <taxon>Candidatus Daviesiibacteriota</taxon>
    </lineage>
</organism>
<comment type="cofactor">
    <cofactor evidence="1">
        <name>NAD(+)</name>
        <dbReference type="ChEBI" id="CHEBI:57540"/>
    </cofactor>
</comment>
<evidence type="ECO:0000256" key="6">
    <source>
        <dbReference type="ARBA" id="ARBA00022989"/>
    </source>
</evidence>
<evidence type="ECO:0000256" key="2">
    <source>
        <dbReference type="ARBA" id="ARBA00004323"/>
    </source>
</evidence>
<dbReference type="PANTHER" id="PTHR43078">
    <property type="entry name" value="UDP-GLUCURONIC ACID DECARBOXYLASE-RELATED"/>
    <property type="match status" value="1"/>
</dbReference>
<keyword evidence="6" id="KW-1133">Transmembrane helix</keyword>
<dbReference type="SUPFAM" id="SSF51735">
    <property type="entry name" value="NAD(P)-binding Rossmann-fold domains"/>
    <property type="match status" value="1"/>
</dbReference>
<evidence type="ECO:0000313" key="14">
    <source>
        <dbReference type="EMBL" id="KKR42433.1"/>
    </source>
</evidence>
<dbReference type="GO" id="GO:0048040">
    <property type="term" value="F:UDP-glucuronate decarboxylase activity"/>
    <property type="evidence" value="ECO:0007669"/>
    <property type="project" value="TreeGrafter"/>
</dbReference>
<dbReference type="PRINTS" id="PR01713">
    <property type="entry name" value="NUCEPIMERASE"/>
</dbReference>
<evidence type="ECO:0000256" key="7">
    <source>
        <dbReference type="ARBA" id="ARBA00023027"/>
    </source>
</evidence>
<evidence type="ECO:0000313" key="15">
    <source>
        <dbReference type="Proteomes" id="UP000034881"/>
    </source>
</evidence>
<name>A0A0G0QQK8_9BACT</name>
<keyword evidence="7" id="KW-0520">NAD</keyword>
<evidence type="ECO:0000256" key="3">
    <source>
        <dbReference type="ARBA" id="ARBA00022692"/>
    </source>
</evidence>
<dbReference type="GO" id="GO:0042732">
    <property type="term" value="P:D-xylose metabolic process"/>
    <property type="evidence" value="ECO:0007669"/>
    <property type="project" value="InterPro"/>
</dbReference>
<dbReference type="EMBL" id="LBYB01000002">
    <property type="protein sequence ID" value="KKR42433.1"/>
    <property type="molecule type" value="Genomic_DNA"/>
</dbReference>
<evidence type="ECO:0000259" key="13">
    <source>
        <dbReference type="Pfam" id="PF01370"/>
    </source>
</evidence>
<dbReference type="Gene3D" id="3.40.50.720">
    <property type="entry name" value="NAD(P)-binding Rossmann-like Domain"/>
    <property type="match status" value="1"/>
</dbReference>
<evidence type="ECO:0000256" key="8">
    <source>
        <dbReference type="ARBA" id="ARBA00023034"/>
    </source>
</evidence>
<evidence type="ECO:0000256" key="9">
    <source>
        <dbReference type="ARBA" id="ARBA00023136"/>
    </source>
</evidence>
<dbReference type="UniPathway" id="UPA00796">
    <property type="reaction ID" value="UER00771"/>
</dbReference>
<keyword evidence="10" id="KW-0325">Glycoprotein</keyword>
<keyword evidence="9" id="KW-0472">Membrane</keyword>
<evidence type="ECO:0000256" key="1">
    <source>
        <dbReference type="ARBA" id="ARBA00001911"/>
    </source>
</evidence>
<gene>
    <name evidence="14" type="ORF">UT77_C0002G0086</name>
</gene>
<evidence type="ECO:0000256" key="12">
    <source>
        <dbReference type="ARBA" id="ARBA00037859"/>
    </source>
</evidence>
<protein>
    <submittedName>
        <fullName evidence="14">NAD-dependent epimerase/dehydratase</fullName>
    </submittedName>
</protein>
<dbReference type="Pfam" id="PF01370">
    <property type="entry name" value="Epimerase"/>
    <property type="match status" value="1"/>
</dbReference>
<keyword evidence="11" id="KW-0456">Lyase</keyword>
<comment type="subcellular location">
    <subcellularLocation>
        <location evidence="2">Golgi apparatus membrane</location>
        <topology evidence="2">Single-pass type II membrane protein</topology>
    </subcellularLocation>
    <subcellularLocation>
        <location evidence="12">Golgi apparatus</location>
        <location evidence="12">Golgi stack membrane</location>
    </subcellularLocation>
</comment>
<dbReference type="AlphaFoldDB" id="A0A0G0QQK8"/>
<reference evidence="14 15" key="1">
    <citation type="journal article" date="2015" name="Nature">
        <title>rRNA introns, odd ribosomes, and small enigmatic genomes across a large radiation of phyla.</title>
        <authorList>
            <person name="Brown C.T."/>
            <person name="Hug L.A."/>
            <person name="Thomas B.C."/>
            <person name="Sharon I."/>
            <person name="Castelle C.J."/>
            <person name="Singh A."/>
            <person name="Wilkins M.J."/>
            <person name="Williams K.H."/>
            <person name="Banfield J.F."/>
        </authorList>
    </citation>
    <scope>NUCLEOTIDE SEQUENCE [LARGE SCALE GENOMIC DNA]</scope>
</reference>
<feature type="domain" description="NAD-dependent epimerase/dehydratase" evidence="13">
    <location>
        <begin position="4"/>
        <end position="243"/>
    </location>
</feature>
<dbReference type="FunFam" id="3.40.50.720:FF:000065">
    <property type="entry name" value="UDP-glucuronic acid decarboxylase 1"/>
    <property type="match status" value="1"/>
</dbReference>
<dbReference type="Proteomes" id="UP000034881">
    <property type="component" value="Unassembled WGS sequence"/>
</dbReference>
<dbReference type="InterPro" id="IPR001509">
    <property type="entry name" value="Epimerase_deHydtase"/>
</dbReference>
<proteinExistence type="predicted"/>
<accession>A0A0G0QQK8</accession>
<sequence length="320" mass="35361">MINIVTGGAGFLGSHLSDKLIERGDQVICIDNLLTGNIENIAHLQNSPDFQFVQADALDEFPQDLDFDCLYHLASPASPNKNNPKSYMALPFETMQVNSFGTWNLCNEALNRGAKFLFASTSEIYGDPLEHPQKETYRGNVSTIGPRAVYDEAKRFGETIVSAFIRYNKLDGRAVRIFNTYGPRMSQDGRVVIEFVMAALQNKPLPVFGDGTQTRSFCYVSDLVDGIIAAMDKGEKGEIFNLGNPDEFTVLQLAEIVKKLTGTTSEIAIAEKLPEDEPLRRCPDISKAKAALGWEPKVELEEGLSKLIVHLKNAQSPKTP</sequence>
<dbReference type="GO" id="GO:0005737">
    <property type="term" value="C:cytoplasm"/>
    <property type="evidence" value="ECO:0007669"/>
    <property type="project" value="TreeGrafter"/>
</dbReference>
<dbReference type="InterPro" id="IPR036291">
    <property type="entry name" value="NAD(P)-bd_dom_sf"/>
</dbReference>
<comment type="caution">
    <text evidence="14">The sequence shown here is derived from an EMBL/GenBank/DDBJ whole genome shotgun (WGS) entry which is preliminary data.</text>
</comment>
<dbReference type="GO" id="GO:0033320">
    <property type="term" value="P:UDP-D-xylose biosynthetic process"/>
    <property type="evidence" value="ECO:0007669"/>
    <property type="project" value="UniProtKB-UniPathway"/>
</dbReference>
<keyword evidence="4" id="KW-0210">Decarboxylase</keyword>
<dbReference type="InterPro" id="IPR044516">
    <property type="entry name" value="UXS-like"/>
</dbReference>
<keyword evidence="3" id="KW-0812">Transmembrane</keyword>
<keyword evidence="8" id="KW-0333">Golgi apparatus</keyword>
<dbReference type="PANTHER" id="PTHR43078:SF6">
    <property type="entry name" value="UDP-GLUCURONIC ACID DECARBOXYLASE 1"/>
    <property type="match status" value="1"/>
</dbReference>
<dbReference type="PATRIC" id="fig|1618431.3.peg.407"/>
<evidence type="ECO:0000256" key="10">
    <source>
        <dbReference type="ARBA" id="ARBA00023180"/>
    </source>
</evidence>
<evidence type="ECO:0000256" key="5">
    <source>
        <dbReference type="ARBA" id="ARBA00022968"/>
    </source>
</evidence>
<evidence type="ECO:0000256" key="11">
    <source>
        <dbReference type="ARBA" id="ARBA00023239"/>
    </source>
</evidence>
<evidence type="ECO:0000256" key="4">
    <source>
        <dbReference type="ARBA" id="ARBA00022793"/>
    </source>
</evidence>
<dbReference type="GO" id="GO:0070403">
    <property type="term" value="F:NAD+ binding"/>
    <property type="evidence" value="ECO:0007669"/>
    <property type="project" value="InterPro"/>
</dbReference>
<keyword evidence="5" id="KW-0735">Signal-anchor</keyword>